<evidence type="ECO:0000313" key="1">
    <source>
        <dbReference type="EMBL" id="CAF4374260.1"/>
    </source>
</evidence>
<dbReference type="EMBL" id="CAJOAY010024384">
    <property type="protein sequence ID" value="CAF4374260.1"/>
    <property type="molecule type" value="Genomic_DNA"/>
</dbReference>
<dbReference type="Gene3D" id="3.40.50.300">
    <property type="entry name" value="P-loop containing nucleotide triphosphate hydrolases"/>
    <property type="match status" value="1"/>
</dbReference>
<name>A0A820MLW5_9BILA</name>
<evidence type="ECO:0000313" key="2">
    <source>
        <dbReference type="Proteomes" id="UP000663881"/>
    </source>
</evidence>
<comment type="caution">
    <text evidence="1">The sequence shown here is derived from an EMBL/GenBank/DDBJ whole genome shotgun (WGS) entry which is preliminary data.</text>
</comment>
<protein>
    <submittedName>
        <fullName evidence="1">Uncharacterized protein</fullName>
    </submittedName>
</protein>
<feature type="non-terminal residue" evidence="1">
    <location>
        <position position="55"/>
    </location>
</feature>
<sequence length="55" mass="5943">MDLSEIRILLLGDDNVGRTSLIYSLVSEDVVPSSINLTGDSIRPTTDDISIPPEV</sequence>
<organism evidence="1 2">
    <name type="scientific">Adineta steineri</name>
    <dbReference type="NCBI Taxonomy" id="433720"/>
    <lineage>
        <taxon>Eukaryota</taxon>
        <taxon>Metazoa</taxon>
        <taxon>Spiralia</taxon>
        <taxon>Gnathifera</taxon>
        <taxon>Rotifera</taxon>
        <taxon>Eurotatoria</taxon>
        <taxon>Bdelloidea</taxon>
        <taxon>Adinetida</taxon>
        <taxon>Adinetidae</taxon>
        <taxon>Adineta</taxon>
    </lineage>
</organism>
<dbReference type="InterPro" id="IPR027417">
    <property type="entry name" value="P-loop_NTPase"/>
</dbReference>
<accession>A0A820MLW5</accession>
<dbReference type="SUPFAM" id="SSF52540">
    <property type="entry name" value="P-loop containing nucleoside triphosphate hydrolases"/>
    <property type="match status" value="1"/>
</dbReference>
<dbReference type="Proteomes" id="UP000663881">
    <property type="component" value="Unassembled WGS sequence"/>
</dbReference>
<reference evidence="1" key="1">
    <citation type="submission" date="2021-02" db="EMBL/GenBank/DDBJ databases">
        <authorList>
            <person name="Nowell W R."/>
        </authorList>
    </citation>
    <scope>NUCLEOTIDE SEQUENCE</scope>
</reference>
<dbReference type="AlphaFoldDB" id="A0A820MLW5"/>
<gene>
    <name evidence="1" type="ORF">OKA104_LOCUS50005</name>
</gene>
<proteinExistence type="predicted"/>